<keyword evidence="3" id="KW-0804">Transcription</keyword>
<dbReference type="Gene3D" id="1.10.357.10">
    <property type="entry name" value="Tetracycline Repressor, domain 2"/>
    <property type="match status" value="1"/>
</dbReference>
<comment type="caution">
    <text evidence="6">The sequence shown here is derived from an EMBL/GenBank/DDBJ whole genome shotgun (WGS) entry which is preliminary data.</text>
</comment>
<sequence>MSKWEAKEKRMEDIVTAAFEIFLEKGYEGTSMEAIASKAQISKGGLYHHFSSKDEILYYANAKLSEPVDNFLRQAAEQDNPVDGLRFYIRHYIGHWMAHQRELSFFFLTLTKAISCPETWPNYRDYYDNLIGTIAGLYEKGVANRQLSSHRTRARATTLVAALDGILADLVMNEKLSEAEVIGDFEDQFIDSILMR</sequence>
<evidence type="ECO:0000256" key="4">
    <source>
        <dbReference type="PROSITE-ProRule" id="PRU00335"/>
    </source>
</evidence>
<feature type="DNA-binding region" description="H-T-H motif" evidence="4">
    <location>
        <begin position="31"/>
        <end position="50"/>
    </location>
</feature>
<organism evidence="6 7">
    <name type="scientific">Acetobacterium fimetarium</name>
    <dbReference type="NCBI Taxonomy" id="52691"/>
    <lineage>
        <taxon>Bacteria</taxon>
        <taxon>Bacillati</taxon>
        <taxon>Bacillota</taxon>
        <taxon>Clostridia</taxon>
        <taxon>Eubacteriales</taxon>
        <taxon>Eubacteriaceae</taxon>
        <taxon>Acetobacterium</taxon>
    </lineage>
</organism>
<dbReference type="PRINTS" id="PR00455">
    <property type="entry name" value="HTHTETR"/>
</dbReference>
<dbReference type="InterPro" id="IPR001647">
    <property type="entry name" value="HTH_TetR"/>
</dbReference>
<dbReference type="PROSITE" id="PS01081">
    <property type="entry name" value="HTH_TETR_1"/>
    <property type="match status" value="1"/>
</dbReference>
<evidence type="ECO:0000256" key="3">
    <source>
        <dbReference type="ARBA" id="ARBA00023163"/>
    </source>
</evidence>
<keyword evidence="7" id="KW-1185">Reference proteome</keyword>
<dbReference type="SUPFAM" id="SSF46689">
    <property type="entry name" value="Homeodomain-like"/>
    <property type="match status" value="1"/>
</dbReference>
<dbReference type="RefSeq" id="WP_186841820.1">
    <property type="nucleotide sequence ID" value="NZ_WJBC01000006.1"/>
</dbReference>
<dbReference type="Proteomes" id="UP000603234">
    <property type="component" value="Unassembled WGS sequence"/>
</dbReference>
<dbReference type="InterPro" id="IPR009057">
    <property type="entry name" value="Homeodomain-like_sf"/>
</dbReference>
<name>A0ABR6WTL7_9FIRM</name>
<proteinExistence type="predicted"/>
<keyword evidence="1" id="KW-0805">Transcription regulation</keyword>
<dbReference type="SUPFAM" id="SSF48498">
    <property type="entry name" value="Tetracyclin repressor-like, C-terminal domain"/>
    <property type="match status" value="1"/>
</dbReference>
<evidence type="ECO:0000313" key="6">
    <source>
        <dbReference type="EMBL" id="MBC3803930.1"/>
    </source>
</evidence>
<keyword evidence="2 4" id="KW-0238">DNA-binding</keyword>
<gene>
    <name evidence="6" type="ORF">GH808_05700</name>
</gene>
<evidence type="ECO:0000256" key="1">
    <source>
        <dbReference type="ARBA" id="ARBA00023015"/>
    </source>
</evidence>
<accession>A0ABR6WTL7</accession>
<evidence type="ECO:0000259" key="5">
    <source>
        <dbReference type="PROSITE" id="PS50977"/>
    </source>
</evidence>
<dbReference type="PROSITE" id="PS50977">
    <property type="entry name" value="HTH_TETR_2"/>
    <property type="match status" value="1"/>
</dbReference>
<protein>
    <submittedName>
        <fullName evidence="6">TetR family transcriptional regulator</fullName>
    </submittedName>
</protein>
<dbReference type="EMBL" id="WJBC01000006">
    <property type="protein sequence ID" value="MBC3803930.1"/>
    <property type="molecule type" value="Genomic_DNA"/>
</dbReference>
<dbReference type="InterPro" id="IPR036271">
    <property type="entry name" value="Tet_transcr_reg_TetR-rel_C_sf"/>
</dbReference>
<dbReference type="Pfam" id="PF00440">
    <property type="entry name" value="TetR_N"/>
    <property type="match status" value="1"/>
</dbReference>
<dbReference type="InterPro" id="IPR023772">
    <property type="entry name" value="DNA-bd_HTH_TetR-type_CS"/>
</dbReference>
<evidence type="ECO:0000313" key="7">
    <source>
        <dbReference type="Proteomes" id="UP000603234"/>
    </source>
</evidence>
<dbReference type="PANTHER" id="PTHR47506">
    <property type="entry name" value="TRANSCRIPTIONAL REGULATORY PROTEIN"/>
    <property type="match status" value="1"/>
</dbReference>
<evidence type="ECO:0000256" key="2">
    <source>
        <dbReference type="ARBA" id="ARBA00023125"/>
    </source>
</evidence>
<dbReference type="Gene3D" id="1.10.10.60">
    <property type="entry name" value="Homeodomain-like"/>
    <property type="match status" value="1"/>
</dbReference>
<reference evidence="6 7" key="1">
    <citation type="journal article" date="2020" name="mSystems">
        <title>Defining Genomic and Predicted Metabolic Features of the Acetobacterium Genus.</title>
        <authorList>
            <person name="Ross D.E."/>
            <person name="Marshall C.W."/>
            <person name="Gulliver D."/>
            <person name="May H.D."/>
            <person name="Norman R.S."/>
        </authorList>
    </citation>
    <scope>NUCLEOTIDE SEQUENCE [LARGE SCALE GENOMIC DNA]</scope>
    <source>
        <strain evidence="6 7">DSM 8238</strain>
    </source>
</reference>
<feature type="domain" description="HTH tetR-type" evidence="5">
    <location>
        <begin position="8"/>
        <end position="68"/>
    </location>
</feature>
<dbReference type="PANTHER" id="PTHR47506:SF1">
    <property type="entry name" value="HTH-TYPE TRANSCRIPTIONAL REGULATOR YJDC"/>
    <property type="match status" value="1"/>
</dbReference>